<dbReference type="Proteomes" id="UP000020467">
    <property type="component" value="Unassembled WGS sequence"/>
</dbReference>
<dbReference type="KEGG" id="cfj:CFIO01_02143"/>
<feature type="transmembrane region" description="Helical" evidence="2">
    <location>
        <begin position="102"/>
        <end position="125"/>
    </location>
</feature>
<name>A0A010R897_9PEZI</name>
<dbReference type="HOGENOM" id="CLU_258624_0_0_1"/>
<proteinExistence type="predicted"/>
<organism evidence="3 4">
    <name type="scientific">Colletotrichum fioriniae PJ7</name>
    <dbReference type="NCBI Taxonomy" id="1445577"/>
    <lineage>
        <taxon>Eukaryota</taxon>
        <taxon>Fungi</taxon>
        <taxon>Dikarya</taxon>
        <taxon>Ascomycota</taxon>
        <taxon>Pezizomycotina</taxon>
        <taxon>Sordariomycetes</taxon>
        <taxon>Hypocreomycetidae</taxon>
        <taxon>Glomerellales</taxon>
        <taxon>Glomerellaceae</taxon>
        <taxon>Colletotrichum</taxon>
        <taxon>Colletotrichum acutatum species complex</taxon>
    </lineage>
</organism>
<dbReference type="eggNOG" id="ENOG502RM6E">
    <property type="taxonomic scope" value="Eukaryota"/>
</dbReference>
<protein>
    <submittedName>
        <fullName evidence="3">Uncharacterized protein</fullName>
    </submittedName>
</protein>
<feature type="transmembrane region" description="Helical" evidence="2">
    <location>
        <begin position="1228"/>
        <end position="1249"/>
    </location>
</feature>
<keyword evidence="2" id="KW-0812">Transmembrane</keyword>
<gene>
    <name evidence="3" type="ORF">CFIO01_02143</name>
</gene>
<dbReference type="EMBL" id="JARH01000134">
    <property type="protein sequence ID" value="EXF84930.1"/>
    <property type="molecule type" value="Genomic_DNA"/>
</dbReference>
<feature type="transmembrane region" description="Helical" evidence="2">
    <location>
        <begin position="217"/>
        <end position="236"/>
    </location>
</feature>
<evidence type="ECO:0000313" key="4">
    <source>
        <dbReference type="Proteomes" id="UP000020467"/>
    </source>
</evidence>
<feature type="transmembrane region" description="Helical" evidence="2">
    <location>
        <begin position="772"/>
        <end position="794"/>
    </location>
</feature>
<feature type="compositionally biased region" description="Polar residues" evidence="1">
    <location>
        <begin position="717"/>
        <end position="727"/>
    </location>
</feature>
<evidence type="ECO:0000256" key="2">
    <source>
        <dbReference type="SAM" id="Phobius"/>
    </source>
</evidence>
<reference evidence="3 4" key="1">
    <citation type="submission" date="2014-02" db="EMBL/GenBank/DDBJ databases">
        <title>The genome sequence of Colletotrichum fioriniae PJ7.</title>
        <authorList>
            <person name="Baroncelli R."/>
            <person name="Thon M.R."/>
        </authorList>
    </citation>
    <scope>NUCLEOTIDE SEQUENCE [LARGE SCALE GENOMIC DNA]</scope>
    <source>
        <strain evidence="3 4">PJ7</strain>
    </source>
</reference>
<keyword evidence="2" id="KW-1133">Transmembrane helix</keyword>
<comment type="caution">
    <text evidence="3">The sequence shown here is derived from an EMBL/GenBank/DDBJ whole genome shotgun (WGS) entry which is preliminary data.</text>
</comment>
<keyword evidence="2" id="KW-0472">Membrane</keyword>
<feature type="transmembrane region" description="Helical" evidence="2">
    <location>
        <begin position="820"/>
        <end position="841"/>
    </location>
</feature>
<feature type="transmembrane region" description="Helical" evidence="2">
    <location>
        <begin position="159"/>
        <end position="179"/>
    </location>
</feature>
<dbReference type="OrthoDB" id="5016343at2759"/>
<accession>A0A010R897</accession>
<sequence>MDRKPIVSPCTDEVSEISSVDSLSIRTSTTYVQQRSSREHVELGAPMLIDTHEATKHQRTLDHDIPNWKVLPATSLINEAGSLLSQANTTQEPSRWQAIGTFGLCVLGIGTIFIIGAVGFMSFFWQNSMQAKEVVVKSTLWSQIVFADWASRSITLTAAVLRVCLALQMSVFTAMIASFMIERTGVSFSAAPFVSMLRAMSASPYNLISWTPFDMPWGIGTVYIVAITTSVLLTAASQLASTTLLSDFAVINVTAPLRAVNILYGNSSVINPTVMQGSSIWKSKPWVYPRFAELQRQPTEAEQSEFYEDTGTILRAFIPFANGPSRSRLRTYEGPAAVVDSRVVCVRPNIRNVTFSAVAFDFSNDTRLETYSEFNVLGQFDIQGGYDQLPINRGQNQIDEPKWLFNCVVPAEDIHGYSKGEPLASQIDNFSICSVGRGENRTWPDGKNYTMPFLPSPFSALNTTYTSIFLVFNGTGTMPQWHQGLRVHGNLNSSTSRWEASADKWISTSDGMWNSVDIPWEGHAKRVGVSVTACFANLQSHVQNVSMSSKVDGQEPILAWDSPNAQYTTNVIRDQYSSICKGPSGAKSDSELLELLPKKSWKSENHRLSLDVITSQLPFMTRSLHDPLIDPSPCGMLRTGGYSSRAVHYAHSALFQDVLRTSMSVPEALQAILTVTQQMSYYDTLPYFRNAWPATYAMTEEKLIPVRARIIPHPSGRLQQTSNSLQREVSDEDRASAEKNTPQSGSLPPDGQLHYGGTTAERMFRFQDFKFLKIYISCILLYLLAAVAAVVWSYQGPAVDRDYYMQRVFRTPDSLKVDQLYSGIALSALLAPAGMLVQWIMHDFRHLRLFALTAQRPVLLADLDKIGDDSSAWTLRILGKYSWWYAVMQAALIVIRTSIVPVGTLMLTTGAFYENITGVDVVGMPILPSNDSSVTRLANAMGWEGHGAFKQTLDDNDNFLSRTVYTFVGNIVSQSALVDVFSGVIGPIPTHNLTFNINTTYHGLILYHWDANCEAATQIPFTTSLNGANASYTFTLPDSSNQTIDVTPKKQESQSLRLWNSAANTSINNVPIGGTTYFISAGPSSSLKAETLTNDSSLTQTAEGHWISRTKCTPEFSWEVGACTFNGTLMTDCVGNPGSNTTAIDTAALDVLKDYMTAIPWWIFREQLQIVDKTIDTLYAIPTAADWGHFFGNIAQSIAAISTAGYFGTASVPAVARVKEDVYIMRTVVLWIVLAMLSVVFFVSCLDIWRSKSRGLPFRAATFLAIANAVRGPWWDQELHGSCAADEVTMQKRSSASVMFGVDANNPYHLGLLPSVLPIQRDRSYFGVGRRKGPQRS</sequence>
<evidence type="ECO:0000256" key="1">
    <source>
        <dbReference type="SAM" id="MobiDB-lite"/>
    </source>
</evidence>
<keyword evidence="4" id="KW-1185">Reference proteome</keyword>
<feature type="region of interest" description="Disordered" evidence="1">
    <location>
        <begin position="716"/>
        <end position="752"/>
    </location>
</feature>
<feature type="compositionally biased region" description="Basic and acidic residues" evidence="1">
    <location>
        <begin position="728"/>
        <end position="737"/>
    </location>
</feature>
<evidence type="ECO:0000313" key="3">
    <source>
        <dbReference type="EMBL" id="EXF84930.1"/>
    </source>
</evidence>